<sequence>MAGHPHQSSTAVVESSSAPATVSQSLLLGLPPAFESKKDFFIYLQSLLVHAYLHRANESALYAAFGYIFTFFSSFASVKARKKVHHTFFLACMPQRNIIVPKSDDQPNSRRIPDFIAMVTHGLPLVPRPSLIFNPAAFLVEIKANSYREHAVWYSQTTGTVRASHRVENLFIWHFPQIAEQALYARESYASKSRIFILLIIDIWFSIFQFVDTPPSLPALPETRVENPPADTRAVHTQYCLIPIQPYLQ</sequence>
<name>A0A4Y9YIK2_9AGAM</name>
<keyword evidence="1" id="KW-0812">Transmembrane</keyword>
<keyword evidence="1" id="KW-0472">Membrane</keyword>
<reference evidence="2 3" key="1">
    <citation type="submission" date="2019-02" db="EMBL/GenBank/DDBJ databases">
        <title>Genome sequencing of the rare red list fungi Dentipellis fragilis.</title>
        <authorList>
            <person name="Buettner E."/>
            <person name="Kellner H."/>
        </authorList>
    </citation>
    <scope>NUCLEOTIDE SEQUENCE [LARGE SCALE GENOMIC DNA]</scope>
    <source>
        <strain evidence="2 3">DSM 105465</strain>
    </source>
</reference>
<evidence type="ECO:0000313" key="2">
    <source>
        <dbReference type="EMBL" id="TFY62205.1"/>
    </source>
</evidence>
<accession>A0A4Y9YIK2</accession>
<organism evidence="2 3">
    <name type="scientific">Dentipellis fragilis</name>
    <dbReference type="NCBI Taxonomy" id="205917"/>
    <lineage>
        <taxon>Eukaryota</taxon>
        <taxon>Fungi</taxon>
        <taxon>Dikarya</taxon>
        <taxon>Basidiomycota</taxon>
        <taxon>Agaricomycotina</taxon>
        <taxon>Agaricomycetes</taxon>
        <taxon>Russulales</taxon>
        <taxon>Hericiaceae</taxon>
        <taxon>Dentipellis</taxon>
    </lineage>
</organism>
<dbReference type="Proteomes" id="UP000298327">
    <property type="component" value="Unassembled WGS sequence"/>
</dbReference>
<feature type="transmembrane region" description="Helical" evidence="1">
    <location>
        <begin position="60"/>
        <end position="78"/>
    </location>
</feature>
<feature type="transmembrane region" description="Helical" evidence="1">
    <location>
        <begin position="195"/>
        <end position="211"/>
    </location>
</feature>
<evidence type="ECO:0000313" key="3">
    <source>
        <dbReference type="Proteomes" id="UP000298327"/>
    </source>
</evidence>
<protein>
    <submittedName>
        <fullName evidence="2">Uncharacterized protein</fullName>
    </submittedName>
</protein>
<dbReference type="OrthoDB" id="10429158at2759"/>
<comment type="caution">
    <text evidence="2">The sequence shown here is derived from an EMBL/GenBank/DDBJ whole genome shotgun (WGS) entry which is preliminary data.</text>
</comment>
<dbReference type="AlphaFoldDB" id="A0A4Y9YIK2"/>
<keyword evidence="3" id="KW-1185">Reference proteome</keyword>
<evidence type="ECO:0000256" key="1">
    <source>
        <dbReference type="SAM" id="Phobius"/>
    </source>
</evidence>
<keyword evidence="1" id="KW-1133">Transmembrane helix</keyword>
<gene>
    <name evidence="2" type="ORF">EVG20_g6790</name>
</gene>
<proteinExistence type="predicted"/>
<dbReference type="EMBL" id="SEOQ01000474">
    <property type="protein sequence ID" value="TFY62205.1"/>
    <property type="molecule type" value="Genomic_DNA"/>
</dbReference>